<sequence>MTDVTAELARPGQADQGVEVGSVDVYLAARVVHGSADLGDVVFVHAVSGRVGDH</sequence>
<accession>A0A654U1H7</accession>
<protein>
    <submittedName>
        <fullName evidence="1">Uncharacterized protein</fullName>
    </submittedName>
</protein>
<organism evidence="1 4">
    <name type="scientific">Mycobacterium tuberculosis</name>
    <dbReference type="NCBI Taxonomy" id="1773"/>
    <lineage>
        <taxon>Bacteria</taxon>
        <taxon>Bacillati</taxon>
        <taxon>Actinomycetota</taxon>
        <taxon>Actinomycetes</taxon>
        <taxon>Mycobacteriales</taxon>
        <taxon>Mycobacteriaceae</taxon>
        <taxon>Mycobacterium</taxon>
        <taxon>Mycobacterium tuberculosis complex</taxon>
    </lineage>
</organism>
<reference evidence="3 4" key="2">
    <citation type="submission" date="2015-03" db="EMBL/GenBank/DDBJ databases">
        <authorList>
            <consortium name="Pathogen Informatics"/>
        </authorList>
    </citation>
    <scope>NUCLEOTIDE SEQUENCE [LARGE SCALE GENOMIC DNA]</scope>
    <source>
        <strain evidence="1 4">C09601061</strain>
        <strain evidence="3">N09902308</strain>
    </source>
</reference>
<dbReference type="EMBL" id="CSBK01001579">
    <property type="protein sequence ID" value="COY85969.1"/>
    <property type="molecule type" value="Genomic_DNA"/>
</dbReference>
<proteinExistence type="predicted"/>
<dbReference type="AlphaFoldDB" id="A0A654U1H7"/>
<name>A0A654U1H7_MYCTX</name>
<dbReference type="Proteomes" id="UP000046680">
    <property type="component" value="Unassembled WGS sequence"/>
</dbReference>
<dbReference type="EMBL" id="CGCX01000466">
    <property type="protein sequence ID" value="CFR76662.1"/>
    <property type="molecule type" value="Genomic_DNA"/>
</dbReference>
<evidence type="ECO:0000313" key="4">
    <source>
        <dbReference type="Proteomes" id="UP000046680"/>
    </source>
</evidence>
<evidence type="ECO:0000313" key="3">
    <source>
        <dbReference type="Proteomes" id="UP000039021"/>
    </source>
</evidence>
<gene>
    <name evidence="1" type="ORF">ERS007657_01498</name>
    <name evidence="2" type="ORF">ERS007739_03153</name>
</gene>
<dbReference type="Proteomes" id="UP000039021">
    <property type="component" value="Unassembled WGS sequence"/>
</dbReference>
<evidence type="ECO:0000313" key="1">
    <source>
        <dbReference type="EMBL" id="CFR76662.1"/>
    </source>
</evidence>
<evidence type="ECO:0000313" key="2">
    <source>
        <dbReference type="EMBL" id="COY85969.1"/>
    </source>
</evidence>
<reference evidence="2" key="1">
    <citation type="submission" date="2015-03" db="EMBL/GenBank/DDBJ databases">
        <authorList>
            <consortium name="Pathogen Informatics"/>
            <person name="Murphy D."/>
        </authorList>
    </citation>
    <scope>NUCLEOTIDE SEQUENCE</scope>
    <source>
        <strain evidence="2">N09902308</strain>
    </source>
</reference>